<dbReference type="Pfam" id="PF07693">
    <property type="entry name" value="KAP_NTPase"/>
    <property type="match status" value="1"/>
</dbReference>
<dbReference type="InterPro" id="IPR011646">
    <property type="entry name" value="KAP_P-loop"/>
</dbReference>
<dbReference type="SUPFAM" id="SSF52540">
    <property type="entry name" value="P-loop containing nucleoside triphosphate hydrolases"/>
    <property type="match status" value="1"/>
</dbReference>
<evidence type="ECO:0000259" key="1">
    <source>
        <dbReference type="Pfam" id="PF07693"/>
    </source>
</evidence>
<sequence>MDAVRLAIDADNPLLVGEAIKKDKLNRLDFARSVIKSLESIDSLNGFAVSVEGAWGSGKTSTLAMVEELLNQDGGKAIVVHFNPWLVGDRDALLRQFLDTVATTVSETSLVTIGGKIARVFRNYNALFDAAKYIPGLEPWITITQSIASSVGKIAESGYGNLEYQKKEVEKALRELEIPIIVFIDDIDRLFPQEVYEMIRIIKAVGDFPNVGYVLAWDAKYIQDALESASVPMAGTYLDKIVQIRLSLPQLSFAVKSALFDEALARLPKEAQHIYFPHNQGRMAWLFHYGLGDMLEQPRDIVRLFNTVMLIEPVLRGEIELADIVGFAALMLKAPAVFDLLWHKPEWFSGRRTVGLSLEKEEDIIKEGKKYREKACDACDRPDAVRSLVNFLFPKVDGINRRYGFRKAEELDGHIGAPSRLYIALQMHIGANDVSLINARRYLLLQDERAGIAGGLKAGNCLDFLEKLGKIPATITNRSLIDLPEACLSVSRLVDREPFVSKGKEGGLWVSRPFMVADMTIEKIIAVVDADRFEEMANNIVNDRESLTVAMGIVIRSHSEPSSIHSRLVLSEKDREQATRQLSQNILDAAWGNRLLKTGDPSMLLWGVARFSPEKCPDVFAAIKQYDPTLDCFVLKIMSREFDSSKGVVYAIPHDQSILEKYCSLADLQEKATKRLHSPDLRLPAKAAWLALAENRKFYGVDGSVCED</sequence>
<feature type="domain" description="KAP NTPase" evidence="1">
    <location>
        <begin position="30"/>
        <end position="313"/>
    </location>
</feature>
<dbReference type="Gene3D" id="3.40.50.300">
    <property type="entry name" value="P-loop containing nucleotide triphosphate hydrolases"/>
    <property type="match status" value="1"/>
</dbReference>
<dbReference type="Proteomes" id="UP001164819">
    <property type="component" value="Chromosome"/>
</dbReference>
<reference evidence="2" key="1">
    <citation type="journal article" date="2022" name="Front. Microbiol.">
        <title>New perspectives on an old grouping: The genomic and phenotypic variability of Oxalobacter formigenes and the implications for calcium oxalate stone prevention.</title>
        <authorList>
            <person name="Chmiel J.A."/>
            <person name="Carr C."/>
            <person name="Stuivenberg G.A."/>
            <person name="Venema R."/>
            <person name="Chanyi R.M."/>
            <person name="Al K.F."/>
            <person name="Giguere D."/>
            <person name="Say H."/>
            <person name="Akouris P.P."/>
            <person name="Dominguez Romero S.A."/>
            <person name="Kwong A."/>
            <person name="Tai V."/>
            <person name="Koval S.F."/>
            <person name="Razvi H."/>
            <person name="Bjazevic J."/>
            <person name="Burton J.P."/>
        </authorList>
    </citation>
    <scope>NUCLEOTIDE SEQUENCE</scope>
    <source>
        <strain evidence="2">OxK</strain>
    </source>
</reference>
<organism evidence="2">
    <name type="scientific">Oxalobacter aliiformigenes</name>
    <dbReference type="NCBI Taxonomy" id="2946593"/>
    <lineage>
        <taxon>Bacteria</taxon>
        <taxon>Pseudomonadati</taxon>
        <taxon>Pseudomonadota</taxon>
        <taxon>Betaproteobacteria</taxon>
        <taxon>Burkholderiales</taxon>
        <taxon>Oxalobacteraceae</taxon>
        <taxon>Oxalobacter</taxon>
    </lineage>
</organism>
<dbReference type="PANTHER" id="PTHR22674:SF6">
    <property type="entry name" value="NTPASE KAP FAMILY P-LOOP DOMAIN-CONTAINING PROTEIN 1"/>
    <property type="match status" value="1"/>
</dbReference>
<proteinExistence type="predicted"/>
<dbReference type="PANTHER" id="PTHR22674">
    <property type="entry name" value="NTPASE, KAP FAMILY P-LOOP DOMAIN-CONTAINING 1"/>
    <property type="match status" value="1"/>
</dbReference>
<dbReference type="AlphaFoldDB" id="A0A9E9LBC9"/>
<name>A0A9E9LBC9_9BURK</name>
<dbReference type="InterPro" id="IPR027417">
    <property type="entry name" value="P-loop_NTPase"/>
</dbReference>
<evidence type="ECO:0000313" key="2">
    <source>
        <dbReference type="EMBL" id="WAV90920.1"/>
    </source>
</evidence>
<dbReference type="InterPro" id="IPR052754">
    <property type="entry name" value="NTPase_KAP_P-loop"/>
</dbReference>
<accession>A0A9E9LBC9</accession>
<gene>
    <name evidence="2" type="ORF">NB646_08820</name>
</gene>
<dbReference type="EMBL" id="CP098251">
    <property type="protein sequence ID" value="WAV90920.1"/>
    <property type="molecule type" value="Genomic_DNA"/>
</dbReference>
<protein>
    <submittedName>
        <fullName evidence="2">KAP family NTPase</fullName>
    </submittedName>
</protein>
<dbReference type="RefSeq" id="WP_269315803.1">
    <property type="nucleotide sequence ID" value="NZ_CP098251.1"/>
</dbReference>